<reference evidence="2 3" key="1">
    <citation type="journal article" date="2019" name="Int. J. Syst. Evol. Microbiol.">
        <title>Thermogemmatispora aurantia sp. nov. and Thermogemmatispora argillosa sp. nov., within the class Ktedonobacteria, and emended description of the genus Thermogemmatispora.</title>
        <authorList>
            <person name="Zheng Y."/>
            <person name="Wang C.M."/>
            <person name="Sakai Y."/>
            <person name="Abe K."/>
            <person name="Yokota A."/>
            <person name="Yabe S."/>
        </authorList>
    </citation>
    <scope>NUCLEOTIDE SEQUENCE [LARGE SCALE GENOMIC DNA]</scope>
    <source>
        <strain evidence="2 3">A1-2</strain>
    </source>
</reference>
<dbReference type="InterPro" id="IPR030395">
    <property type="entry name" value="GP_PDE_dom"/>
</dbReference>
<dbReference type="GO" id="GO:0006629">
    <property type="term" value="P:lipid metabolic process"/>
    <property type="evidence" value="ECO:0007669"/>
    <property type="project" value="InterPro"/>
</dbReference>
<comment type="caution">
    <text evidence="2">The sequence shown here is derived from an EMBL/GenBank/DDBJ whole genome shotgun (WGS) entry which is preliminary data.</text>
</comment>
<dbReference type="Pfam" id="PF03009">
    <property type="entry name" value="GDPD"/>
    <property type="match status" value="1"/>
</dbReference>
<sequence>MLAIGFRADTAHLLRKRNLFKQSVTLYMECCMVSAVQRIAHRGGAQLAPENTLAAFRQALVLPVDAIELDVQMSRDGHLIVFHDATVERLTDGRGNILDLDFAYLRSLNAAAHFPGGWPEPQPIPTLREVLDLVKGQRRVWIEIKPSQRGSVYGRYPGIAEAVVEELRHADMVDQAVVISFDWYLLPEVKRREPKLETGAVLSEDIWDPQAGQALDTLVEQVRELGCSWLDVDQTLFLSQLPVLVHGCGLKLGVWTVNSLERLRELAASGVDALTSDRPTLFSALS</sequence>
<organism evidence="2 3">
    <name type="scientific">Thermogemmatispora aurantia</name>
    <dbReference type="NCBI Taxonomy" id="2045279"/>
    <lineage>
        <taxon>Bacteria</taxon>
        <taxon>Bacillati</taxon>
        <taxon>Chloroflexota</taxon>
        <taxon>Ktedonobacteria</taxon>
        <taxon>Thermogemmatisporales</taxon>
        <taxon>Thermogemmatisporaceae</taxon>
        <taxon>Thermogemmatispora</taxon>
    </lineage>
</organism>
<evidence type="ECO:0000259" key="1">
    <source>
        <dbReference type="PROSITE" id="PS51704"/>
    </source>
</evidence>
<dbReference type="PROSITE" id="PS50007">
    <property type="entry name" value="PIPLC_X_DOMAIN"/>
    <property type="match status" value="1"/>
</dbReference>
<evidence type="ECO:0000313" key="2">
    <source>
        <dbReference type="EMBL" id="GER81897.1"/>
    </source>
</evidence>
<dbReference type="GO" id="GO:0008081">
    <property type="term" value="F:phosphoric diester hydrolase activity"/>
    <property type="evidence" value="ECO:0007669"/>
    <property type="project" value="InterPro"/>
</dbReference>
<name>A0A5J4K598_9CHLR</name>
<evidence type="ECO:0000313" key="3">
    <source>
        <dbReference type="Proteomes" id="UP000334820"/>
    </source>
</evidence>
<dbReference type="AlphaFoldDB" id="A0A5J4K598"/>
<dbReference type="PANTHER" id="PTHR46211:SF1">
    <property type="entry name" value="GLYCEROPHOSPHODIESTER PHOSPHODIESTERASE, CYTOPLASMIC"/>
    <property type="match status" value="1"/>
</dbReference>
<protein>
    <recommendedName>
        <fullName evidence="1">GP-PDE domain-containing protein</fullName>
    </recommendedName>
</protein>
<dbReference type="PANTHER" id="PTHR46211">
    <property type="entry name" value="GLYCEROPHOSPHORYL DIESTER PHOSPHODIESTERASE"/>
    <property type="match status" value="1"/>
</dbReference>
<dbReference type="SUPFAM" id="SSF51695">
    <property type="entry name" value="PLC-like phosphodiesterases"/>
    <property type="match status" value="1"/>
</dbReference>
<accession>A0A5J4K598</accession>
<proteinExistence type="predicted"/>
<dbReference type="Gene3D" id="3.20.20.190">
    <property type="entry name" value="Phosphatidylinositol (PI) phosphodiesterase"/>
    <property type="match status" value="1"/>
</dbReference>
<feature type="domain" description="GP-PDE" evidence="1">
    <location>
        <begin position="36"/>
        <end position="286"/>
    </location>
</feature>
<dbReference type="EMBL" id="BKZV01000001">
    <property type="protein sequence ID" value="GER81897.1"/>
    <property type="molecule type" value="Genomic_DNA"/>
</dbReference>
<dbReference type="PROSITE" id="PS51704">
    <property type="entry name" value="GP_PDE"/>
    <property type="match status" value="1"/>
</dbReference>
<dbReference type="InterPro" id="IPR017946">
    <property type="entry name" value="PLC-like_Pdiesterase_TIM-brl"/>
</dbReference>
<keyword evidence="3" id="KW-1185">Reference proteome</keyword>
<dbReference type="Proteomes" id="UP000334820">
    <property type="component" value="Unassembled WGS sequence"/>
</dbReference>
<gene>
    <name evidence="2" type="ORF">KTAU_05350</name>
</gene>